<dbReference type="PANTHER" id="PTHR23235:SF142">
    <property type="entry name" value="ZINC FINGER PROTEIN 384"/>
    <property type="match status" value="1"/>
</dbReference>
<evidence type="ECO:0000256" key="3">
    <source>
        <dbReference type="ARBA" id="ARBA00022771"/>
    </source>
</evidence>
<feature type="region of interest" description="Disordered" evidence="7">
    <location>
        <begin position="124"/>
        <end position="184"/>
    </location>
</feature>
<feature type="compositionally biased region" description="Polar residues" evidence="7">
    <location>
        <begin position="368"/>
        <end position="382"/>
    </location>
</feature>
<sequence>MELLELVENEPTARPFQCDWDQCTKSFNRKSDLQRHYRIHTNERPYACTTPGCGKSFIQRSALTVHVRTHTGEKPHQCQHIGCGKRFSDSSSLARHRRIHTGKRPYKCGHNGCLKSFCRKTTMVKHQRRSHQQGMHPNDALDDCSSDSDSDESPSTPQTSSVTWSPQDMMPINPSMPQDTLHRTSSYPDFRQQVHGVPIHQSQHQQYIGRHTMPSSVPPEFHPHPVVEQPTGLHMMHRAASIPRQAYYVTDQSNPGIATMTTNPTHPQYQLVQQQVERPSIDMPYSAAGMAASIQSSPSAFSVASVQSPLMQDSGFYPPPQQHPPAYSIQAPSPVDSSHGMPGYPQPMHQSMSQVQQAVTTQAPQQNPSPANDHYSQPTSQPQEEHWPQYQPPMEVATIGQLPAYGTAVYDLCGPKLEFDDPTMQLPSSRLETI</sequence>
<evidence type="ECO:0000259" key="8">
    <source>
        <dbReference type="PROSITE" id="PS50157"/>
    </source>
</evidence>
<feature type="compositionally biased region" description="Acidic residues" evidence="7">
    <location>
        <begin position="140"/>
        <end position="152"/>
    </location>
</feature>
<dbReference type="OrthoDB" id="3437960at2759"/>
<feature type="domain" description="C2H2-type" evidence="8">
    <location>
        <begin position="16"/>
        <end position="45"/>
    </location>
</feature>
<dbReference type="InterPro" id="IPR013087">
    <property type="entry name" value="Znf_C2H2_type"/>
</dbReference>
<evidence type="ECO:0000256" key="1">
    <source>
        <dbReference type="ARBA" id="ARBA00022723"/>
    </source>
</evidence>
<feature type="compositionally biased region" description="Polar residues" evidence="7">
    <location>
        <begin position="175"/>
        <end position="184"/>
    </location>
</feature>
<organism evidence="9 10">
    <name type="scientific">Thelonectria olida</name>
    <dbReference type="NCBI Taxonomy" id="1576542"/>
    <lineage>
        <taxon>Eukaryota</taxon>
        <taxon>Fungi</taxon>
        <taxon>Dikarya</taxon>
        <taxon>Ascomycota</taxon>
        <taxon>Pezizomycotina</taxon>
        <taxon>Sordariomycetes</taxon>
        <taxon>Hypocreomycetidae</taxon>
        <taxon>Hypocreales</taxon>
        <taxon>Nectriaceae</taxon>
        <taxon>Thelonectria</taxon>
    </lineage>
</organism>
<protein>
    <recommendedName>
        <fullName evidence="8">C2H2-type domain-containing protein</fullName>
    </recommendedName>
</protein>
<dbReference type="PROSITE" id="PS00028">
    <property type="entry name" value="ZINC_FINGER_C2H2_1"/>
    <property type="match status" value="4"/>
</dbReference>
<dbReference type="Pfam" id="PF00096">
    <property type="entry name" value="zf-C2H2"/>
    <property type="match status" value="3"/>
</dbReference>
<keyword evidence="10" id="KW-1185">Reference proteome</keyword>
<dbReference type="SUPFAM" id="SSF57667">
    <property type="entry name" value="beta-beta-alpha zinc fingers"/>
    <property type="match status" value="2"/>
</dbReference>
<keyword evidence="5" id="KW-0539">Nucleus</keyword>
<evidence type="ECO:0000256" key="6">
    <source>
        <dbReference type="PROSITE-ProRule" id="PRU00042"/>
    </source>
</evidence>
<comment type="caution">
    <text evidence="9">The sequence shown here is derived from an EMBL/GenBank/DDBJ whole genome shotgun (WGS) entry which is preliminary data.</text>
</comment>
<evidence type="ECO:0000256" key="2">
    <source>
        <dbReference type="ARBA" id="ARBA00022737"/>
    </source>
</evidence>
<feature type="domain" description="C2H2-type" evidence="8">
    <location>
        <begin position="76"/>
        <end position="105"/>
    </location>
</feature>
<dbReference type="FunFam" id="3.30.160.60:FF:000125">
    <property type="entry name" value="Putative zinc finger protein 143"/>
    <property type="match status" value="1"/>
</dbReference>
<dbReference type="FunFam" id="3.30.160.60:FF:000072">
    <property type="entry name" value="zinc finger protein 143 isoform X1"/>
    <property type="match status" value="1"/>
</dbReference>
<evidence type="ECO:0000313" key="10">
    <source>
        <dbReference type="Proteomes" id="UP000777438"/>
    </source>
</evidence>
<feature type="compositionally biased region" description="Low complexity" evidence="7">
    <location>
        <begin position="350"/>
        <end position="366"/>
    </location>
</feature>
<dbReference type="GO" id="GO:0000978">
    <property type="term" value="F:RNA polymerase II cis-regulatory region sequence-specific DNA binding"/>
    <property type="evidence" value="ECO:0007669"/>
    <property type="project" value="UniProtKB-ARBA"/>
</dbReference>
<feature type="domain" description="C2H2-type" evidence="8">
    <location>
        <begin position="106"/>
        <end position="131"/>
    </location>
</feature>
<keyword evidence="3 6" id="KW-0863">Zinc-finger</keyword>
<evidence type="ECO:0000256" key="4">
    <source>
        <dbReference type="ARBA" id="ARBA00022833"/>
    </source>
</evidence>
<dbReference type="InterPro" id="IPR036236">
    <property type="entry name" value="Znf_C2H2_sf"/>
</dbReference>
<dbReference type="Gene3D" id="3.30.160.60">
    <property type="entry name" value="Classic Zinc Finger"/>
    <property type="match status" value="4"/>
</dbReference>
<dbReference type="GO" id="GO:0000981">
    <property type="term" value="F:DNA-binding transcription factor activity, RNA polymerase II-specific"/>
    <property type="evidence" value="ECO:0007669"/>
    <property type="project" value="TreeGrafter"/>
</dbReference>
<dbReference type="PANTHER" id="PTHR23235">
    <property type="entry name" value="KRUEPPEL-LIKE TRANSCRIPTION FACTOR"/>
    <property type="match status" value="1"/>
</dbReference>
<dbReference type="Proteomes" id="UP000777438">
    <property type="component" value="Unassembled WGS sequence"/>
</dbReference>
<accession>A0A9P8W0N8</accession>
<evidence type="ECO:0000313" key="9">
    <source>
        <dbReference type="EMBL" id="KAH6885860.1"/>
    </source>
</evidence>
<name>A0A9P8W0N8_9HYPO</name>
<dbReference type="PROSITE" id="PS50157">
    <property type="entry name" value="ZINC_FINGER_C2H2_2"/>
    <property type="match status" value="4"/>
</dbReference>
<gene>
    <name evidence="9" type="ORF">B0T10DRAFT_530761</name>
</gene>
<dbReference type="AlphaFoldDB" id="A0A9P8W0N8"/>
<dbReference type="FunFam" id="3.30.160.60:FF:000394">
    <property type="entry name" value="Zinc finger protein 836"/>
    <property type="match status" value="1"/>
</dbReference>
<dbReference type="SMART" id="SM00355">
    <property type="entry name" value="ZnF_C2H2"/>
    <property type="match status" value="4"/>
</dbReference>
<evidence type="ECO:0000256" key="5">
    <source>
        <dbReference type="ARBA" id="ARBA00023242"/>
    </source>
</evidence>
<proteinExistence type="predicted"/>
<keyword evidence="4" id="KW-0862">Zinc</keyword>
<keyword evidence="1" id="KW-0479">Metal-binding</keyword>
<feature type="domain" description="C2H2-type" evidence="8">
    <location>
        <begin position="46"/>
        <end position="75"/>
    </location>
</feature>
<feature type="region of interest" description="Disordered" evidence="7">
    <location>
        <begin position="312"/>
        <end position="388"/>
    </location>
</feature>
<keyword evidence="2" id="KW-0677">Repeat</keyword>
<evidence type="ECO:0000256" key="7">
    <source>
        <dbReference type="SAM" id="MobiDB-lite"/>
    </source>
</evidence>
<reference evidence="9 10" key="1">
    <citation type="journal article" date="2021" name="Nat. Commun.">
        <title>Genetic determinants of endophytism in the Arabidopsis root mycobiome.</title>
        <authorList>
            <person name="Mesny F."/>
            <person name="Miyauchi S."/>
            <person name="Thiergart T."/>
            <person name="Pickel B."/>
            <person name="Atanasova L."/>
            <person name="Karlsson M."/>
            <person name="Huettel B."/>
            <person name="Barry K.W."/>
            <person name="Haridas S."/>
            <person name="Chen C."/>
            <person name="Bauer D."/>
            <person name="Andreopoulos W."/>
            <person name="Pangilinan J."/>
            <person name="LaButti K."/>
            <person name="Riley R."/>
            <person name="Lipzen A."/>
            <person name="Clum A."/>
            <person name="Drula E."/>
            <person name="Henrissat B."/>
            <person name="Kohler A."/>
            <person name="Grigoriev I.V."/>
            <person name="Martin F.M."/>
            <person name="Hacquard S."/>
        </authorList>
    </citation>
    <scope>NUCLEOTIDE SEQUENCE [LARGE SCALE GENOMIC DNA]</scope>
    <source>
        <strain evidence="9 10">MPI-CAGE-CH-0241</strain>
    </source>
</reference>
<dbReference type="GO" id="GO:0008270">
    <property type="term" value="F:zinc ion binding"/>
    <property type="evidence" value="ECO:0007669"/>
    <property type="project" value="UniProtKB-KW"/>
</dbReference>
<dbReference type="EMBL" id="JAGPYM010000017">
    <property type="protein sequence ID" value="KAH6885860.1"/>
    <property type="molecule type" value="Genomic_DNA"/>
</dbReference>